<name>A0A149QSJ2_9PROT</name>
<sequence>MTGNQKDYLDTVDERIRARCGVPYRELLSMCPGLVLAPASKKQDIRTALDMAIRDKLNPVRYADIAVKAFRLMEVPEGAGPNDILLTAQKNRHLAAVAEMCRHDDVWVLGTDGSAYRESESADAVFRISADMSSRGGGFILSEAPGHMDLDALLRDSLGRMAFPKEVAFTPVHFGFDLDEPVTAAARIEGERHKDVHKALAGAPAT</sequence>
<evidence type="ECO:0000313" key="2">
    <source>
        <dbReference type="Proteomes" id="UP000075573"/>
    </source>
</evidence>
<organism evidence="1 2">
    <name type="scientific">Gluconobacter potus</name>
    <dbReference type="NCBI Taxonomy" id="2724927"/>
    <lineage>
        <taxon>Bacteria</taxon>
        <taxon>Pseudomonadati</taxon>
        <taxon>Pseudomonadota</taxon>
        <taxon>Alphaproteobacteria</taxon>
        <taxon>Acetobacterales</taxon>
        <taxon>Acetobacteraceae</taxon>
        <taxon>Gluconobacter</taxon>
    </lineage>
</organism>
<protein>
    <submittedName>
        <fullName evidence="1">Uncharacterized protein</fullName>
    </submittedName>
</protein>
<evidence type="ECO:0000313" key="1">
    <source>
        <dbReference type="EMBL" id="KXV00154.1"/>
    </source>
</evidence>
<reference evidence="1 2" key="1">
    <citation type="submission" date="2015-06" db="EMBL/GenBank/DDBJ databases">
        <title>Improved classification and identification of acetic acid bacteria using matrix-assisted laser desorption/ionization time-of-flight mass spectrometry; Gluconobacter nephelii and Gluconobacter uchimurae are later heterotypic synonyms of Gluconobacter japonicus and Gluconobacter oxydans, respectively.</title>
        <authorList>
            <person name="Li L."/>
            <person name="Cleenwerck I."/>
            <person name="De Vuyst L."/>
            <person name="Vandamme P."/>
        </authorList>
    </citation>
    <scope>NUCLEOTIDE SEQUENCE [LARGE SCALE GENOMIC DNA]</scope>
    <source>
        <strain evidence="1 2">LMG 1764</strain>
    </source>
</reference>
<dbReference type="AlphaFoldDB" id="A0A149QSJ2"/>
<accession>A0A149QSJ2</accession>
<proteinExistence type="predicted"/>
<gene>
    <name evidence="1" type="ORF">AD929_13205</name>
</gene>
<comment type="caution">
    <text evidence="1">The sequence shown here is derived from an EMBL/GenBank/DDBJ whole genome shotgun (WGS) entry which is preliminary data.</text>
</comment>
<dbReference type="PATRIC" id="fig|442.7.peg.3455"/>
<dbReference type="EMBL" id="LHZB01000118">
    <property type="protein sequence ID" value="KXV00154.1"/>
    <property type="molecule type" value="Genomic_DNA"/>
</dbReference>
<dbReference type="Proteomes" id="UP000075573">
    <property type="component" value="Unassembled WGS sequence"/>
</dbReference>
<dbReference type="RefSeq" id="WP_062497449.1">
    <property type="nucleotide sequence ID" value="NZ_LHZB01000118.1"/>
</dbReference>